<dbReference type="Proteomes" id="UP000247565">
    <property type="component" value="Unassembled WGS sequence"/>
</dbReference>
<evidence type="ECO:0000256" key="1">
    <source>
        <dbReference type="ARBA" id="ARBA00022729"/>
    </source>
</evidence>
<feature type="region of interest" description="Disordered" evidence="2">
    <location>
        <begin position="199"/>
        <end position="226"/>
    </location>
</feature>
<comment type="caution">
    <text evidence="4">The sequence shown here is derived from an EMBL/GenBank/DDBJ whole genome shotgun (WGS) entry which is preliminary data.</text>
</comment>
<protein>
    <recommendedName>
        <fullName evidence="3">Organic solvent tolerance-like N-terminal domain-containing protein</fullName>
    </recommendedName>
</protein>
<feature type="compositionally biased region" description="Low complexity" evidence="2">
    <location>
        <begin position="88"/>
        <end position="99"/>
    </location>
</feature>
<keyword evidence="5" id="KW-1185">Reference proteome</keyword>
<accession>A0A318MY66</accession>
<evidence type="ECO:0000313" key="5">
    <source>
        <dbReference type="Proteomes" id="UP000247565"/>
    </source>
</evidence>
<name>A0A318MY66_9PROT</name>
<dbReference type="PANTHER" id="PTHR36504">
    <property type="entry name" value="LIPOPOLYSACCHARIDE EXPORT SYSTEM PROTEIN LPTA"/>
    <property type="match status" value="1"/>
</dbReference>
<evidence type="ECO:0000313" key="4">
    <source>
        <dbReference type="EMBL" id="PXZ01610.1"/>
    </source>
</evidence>
<feature type="compositionally biased region" description="Basic and acidic residues" evidence="2">
    <location>
        <begin position="205"/>
        <end position="226"/>
    </location>
</feature>
<dbReference type="PANTHER" id="PTHR36504:SF1">
    <property type="entry name" value="LIPOPOLYSACCHARIDE EXPORT SYSTEM PROTEIN LPTA"/>
    <property type="match status" value="1"/>
</dbReference>
<dbReference type="GO" id="GO:0017089">
    <property type="term" value="F:glycolipid transfer activity"/>
    <property type="evidence" value="ECO:0007669"/>
    <property type="project" value="TreeGrafter"/>
</dbReference>
<reference evidence="4 5" key="1">
    <citation type="submission" date="2018-05" db="EMBL/GenBank/DDBJ databases">
        <title>Reference genomes for bee gut microbiota database.</title>
        <authorList>
            <person name="Ellegaard K.M."/>
        </authorList>
    </citation>
    <scope>NUCLEOTIDE SEQUENCE [LARGE SCALE GENOMIC DNA]</scope>
    <source>
        <strain evidence="4 5">ESL0284</strain>
    </source>
</reference>
<dbReference type="GO" id="GO:0030288">
    <property type="term" value="C:outer membrane-bounded periplasmic space"/>
    <property type="evidence" value="ECO:0007669"/>
    <property type="project" value="TreeGrafter"/>
</dbReference>
<evidence type="ECO:0000259" key="3">
    <source>
        <dbReference type="Pfam" id="PF03968"/>
    </source>
</evidence>
<keyword evidence="1" id="KW-0732">Signal</keyword>
<dbReference type="GO" id="GO:0015920">
    <property type="term" value="P:lipopolysaccharide transport"/>
    <property type="evidence" value="ECO:0007669"/>
    <property type="project" value="TreeGrafter"/>
</dbReference>
<dbReference type="InterPro" id="IPR005653">
    <property type="entry name" value="OstA-like_N"/>
</dbReference>
<evidence type="ECO:0000256" key="2">
    <source>
        <dbReference type="SAM" id="MobiDB-lite"/>
    </source>
</evidence>
<organism evidence="4 5">
    <name type="scientific">Commensalibacter melissae</name>
    <dbReference type="NCBI Taxonomy" id="2070537"/>
    <lineage>
        <taxon>Bacteria</taxon>
        <taxon>Pseudomonadati</taxon>
        <taxon>Pseudomonadota</taxon>
        <taxon>Alphaproteobacteria</taxon>
        <taxon>Acetobacterales</taxon>
        <taxon>Acetobacteraceae</taxon>
    </lineage>
</organism>
<feature type="region of interest" description="Disordered" evidence="2">
    <location>
        <begin position="82"/>
        <end position="106"/>
    </location>
</feature>
<dbReference type="Gene3D" id="2.60.450.10">
    <property type="entry name" value="Lipopolysaccharide (LPS) transport protein A like domain"/>
    <property type="match status" value="2"/>
</dbReference>
<dbReference type="InterPro" id="IPR052037">
    <property type="entry name" value="LPS_export_LptA"/>
</dbReference>
<dbReference type="AlphaFoldDB" id="A0A318MY66"/>
<gene>
    <name evidence="4" type="ORF">DK869_00950</name>
</gene>
<sequence length="320" mass="35199">MNKRNLLPFAISSIFYGFFNIHTIHAQSIDLSHGGQITVTALGGFDWDQNAKKVTAYTQAKAVRENVTVTADRLIAYYRKKAGDTEPKSSQNPNSQQKSGDITQSDSGSNEIYRLYAYGHVHIYTNTDQAWGDKAVYDIDQATLVLTGKHMKLTTPQNIMTAKDAMEYHSQTRMSVGRGDATVINIKDGRQINADVLVGYSSPDNQKKPEQKNNVTDSKKSDDLTKSGKLEKVNAFGNVVVRTQSETVRGDRGVYVPNTGIARIVGNVHITRGQNQLNGHAAIINMHTGIAHMTEMPGQRVQGLVVPNQANQNNQPSGKK</sequence>
<dbReference type="EMBL" id="QGLT01000001">
    <property type="protein sequence ID" value="PXZ01610.1"/>
    <property type="molecule type" value="Genomic_DNA"/>
</dbReference>
<proteinExistence type="predicted"/>
<dbReference type="GO" id="GO:0009279">
    <property type="term" value="C:cell outer membrane"/>
    <property type="evidence" value="ECO:0007669"/>
    <property type="project" value="TreeGrafter"/>
</dbReference>
<dbReference type="RefSeq" id="WP_110438129.1">
    <property type="nucleotide sequence ID" value="NZ_CP046393.1"/>
</dbReference>
<dbReference type="Pfam" id="PF03968">
    <property type="entry name" value="LptD_N"/>
    <property type="match status" value="1"/>
</dbReference>
<feature type="domain" description="Organic solvent tolerance-like N-terminal" evidence="3">
    <location>
        <begin position="48"/>
        <end position="172"/>
    </location>
</feature>
<dbReference type="OrthoDB" id="8450043at2"/>